<gene>
    <name evidence="1" type="ordered locus">EROM_050400</name>
</gene>
<dbReference type="AlphaFoldDB" id="I6ZIC4"/>
<reference evidence="1 2" key="1">
    <citation type="journal article" date="2012" name="Proc. Natl. Acad. Sci. U.S.A.">
        <title>Gain and loss of multiple functionally related, horizontally transferred genes in the reduced genomes of two microsporidian parasites.</title>
        <authorList>
            <person name="Pombert J.-F."/>
            <person name="Selman M."/>
            <person name="Burki F."/>
            <person name="Bardell F.T."/>
            <person name="Farinelli L."/>
            <person name="Solter L.F."/>
            <person name="Whitman D.W."/>
            <person name="Weiss L.M."/>
            <person name="Corradi N."/>
            <person name="Keeling P.J."/>
        </authorList>
    </citation>
    <scope>NUCLEOTIDE SEQUENCE [LARGE SCALE GENOMIC DNA]</scope>
    <source>
        <strain evidence="1 2">SJ-2008</strain>
    </source>
</reference>
<dbReference type="GeneID" id="20521272"/>
<organism evidence="1 2">
    <name type="scientific">Encephalitozoon romaleae (strain SJ-2008)</name>
    <name type="common">Microsporidian parasite</name>
    <dbReference type="NCBI Taxonomy" id="1178016"/>
    <lineage>
        <taxon>Eukaryota</taxon>
        <taxon>Fungi</taxon>
        <taxon>Fungi incertae sedis</taxon>
        <taxon>Microsporidia</taxon>
        <taxon>Unikaryonidae</taxon>
        <taxon>Encephalitozoon</taxon>
    </lineage>
</organism>
<dbReference type="HOGENOM" id="CLU_676528_0_0_1"/>
<sequence>MRIVSEYDIKLSRESEPVALYRLPSSEGNLRIGTVRYKHQFKYLEIEMKLPKMRQRSQKMEGKKPSVITYESHGLGLPNGQWYGKIDHTKKVIVLRQIECAYLFNPKFGGLGGEGGDKEVDGYQFRKAETREEKEHRTKNINFQIKKMNLEGFTTMEYKRKEMSQDFNDVPKIAVAEDDTKYVIQVRNSIINAKVVNFSELILLYRDQNVVKTALSRYTSFVQGRYILSNVFYEKSLHGIRDKILELFKEREKVPCKDIYALVGDEEFLIEEICRKDGKYFQLKGFNERTNRCDNDGIEQEIAFLVEKYQPCSIETIQKEMGMDLGIIRQNLPGDVAVLANGMLAICKGDEKRKKIVEILVTKKSWKKTEMLRIAQNEPGKIEDFFDVLCEYCELKGNVWVIKERCI</sequence>
<keyword evidence="2" id="KW-1185">Reference proteome</keyword>
<protein>
    <submittedName>
        <fullName evidence="1">Uncharacterized protein</fullName>
    </submittedName>
</protein>
<proteinExistence type="predicted"/>
<evidence type="ECO:0000313" key="2">
    <source>
        <dbReference type="Proteomes" id="UP000010094"/>
    </source>
</evidence>
<evidence type="ECO:0000313" key="1">
    <source>
        <dbReference type="EMBL" id="AFN82973.1"/>
    </source>
</evidence>
<accession>I6ZIC4</accession>
<dbReference type="Proteomes" id="UP000010094">
    <property type="component" value="Chromosome V"/>
</dbReference>
<dbReference type="RefSeq" id="XP_009264470.1">
    <property type="nucleotide sequence ID" value="XM_009266195.1"/>
</dbReference>
<dbReference type="VEuPathDB" id="MicrosporidiaDB:EROM_050400"/>
<dbReference type="EMBL" id="CP003522">
    <property type="protein sequence ID" value="AFN82973.1"/>
    <property type="molecule type" value="Genomic_DNA"/>
</dbReference>
<name>I6ZIC4_ENCRO</name>
<dbReference type="KEGG" id="ero:EROM_050400"/>
<dbReference type="OrthoDB" id="2188446at2759"/>